<dbReference type="GO" id="GO:0004130">
    <property type="term" value="F:cytochrome-c peroxidase activity"/>
    <property type="evidence" value="ECO:0007669"/>
    <property type="project" value="TreeGrafter"/>
</dbReference>
<feature type="domain" description="Di-haem cytochrome c peroxidase" evidence="4">
    <location>
        <begin position="179"/>
        <end position="382"/>
    </location>
</feature>
<dbReference type="PANTHER" id="PTHR30600">
    <property type="entry name" value="CYTOCHROME C PEROXIDASE-RELATED"/>
    <property type="match status" value="1"/>
</dbReference>
<dbReference type="EMBL" id="LPUF01000001">
    <property type="protein sequence ID" value="OQK16424.1"/>
    <property type="molecule type" value="Genomic_DNA"/>
</dbReference>
<evidence type="ECO:0000259" key="4">
    <source>
        <dbReference type="Pfam" id="PF03150"/>
    </source>
</evidence>
<dbReference type="Proteomes" id="UP000191980">
    <property type="component" value="Unassembled WGS sequence"/>
</dbReference>
<evidence type="ECO:0000256" key="3">
    <source>
        <dbReference type="SAM" id="SignalP"/>
    </source>
</evidence>
<gene>
    <name evidence="5" type="ORF">AU255_00495</name>
</gene>
<dbReference type="RefSeq" id="WP_080521050.1">
    <property type="nucleotide sequence ID" value="NZ_LPUF01000001.1"/>
</dbReference>
<keyword evidence="3" id="KW-0732">Signal</keyword>
<organism evidence="5 6">
    <name type="scientific">Methyloprofundus sedimenti</name>
    <dbReference type="NCBI Taxonomy" id="1420851"/>
    <lineage>
        <taxon>Bacteria</taxon>
        <taxon>Pseudomonadati</taxon>
        <taxon>Pseudomonadota</taxon>
        <taxon>Gammaproteobacteria</taxon>
        <taxon>Methylococcales</taxon>
        <taxon>Methylococcaceae</taxon>
        <taxon>Methyloprofundus</taxon>
    </lineage>
</organism>
<evidence type="ECO:0000313" key="5">
    <source>
        <dbReference type="EMBL" id="OQK16424.1"/>
    </source>
</evidence>
<sequence length="725" mass="80251">MLYLWRWFLLSLLLFSLQVHAENTLSFGPMPISLKYLPVPTVPGLLNGSDPIIADKDTAIVLGKALFWDANIGSDGMACASCHFHAGADSRVKNQLAPGGQSTTLSKEQLAKFSVNQSLSAAQFPFYQLQNPLQESSSVSNDSHFVTGSAGTFGGEYKGVSSQKRVFEDCARSAGEVFHVGKLATRRVTPRNAPTVINAVFNYRNFWDGRANNVFNGSNSWGDRDPDAGIWVAHDSNTVTKERLHLTNASLASLATAPPLNTTEMSCSQRTLQDIGRKLLPRQPLENQRVHWNDSVLAPFSLSNEQALKPGLNTTYAALIKKAFNSKYWSYQGPNKFGSPLSGEPYQQMEANFALFFGLSIQLYESTLISDNAPFDQSRRDKDNLPIDLSAEELNGFEQFRINLCSHCHLGPNFTAAAIDANATLAKSNPSVFDEISTTTNVVNRIPLFVHNKALTVFSDIGFASTGVAREEADIGLGGIDEFGNPLSFSKQYLQFLAGMNEDVKDDAVRHVRPCDFQIPFAVNFKPTYKALSVFNIEDGVQPQQQDSKNCFLSADKNAFLPTIQAAQAELKKPDTNKMLAEVNASFKIPSLRNIELTGPYMHNGSMANLEQVIEFYSRGGNFMNDAKETTLVFPLPRLKFSEKNRHDLIAFLKTLTDDRVRYQRAPFDHPELIIPQGHDGDHLRVTPKHFNLPMAKDDFLVVPATGASGIESELQPFDAYLRKI</sequence>
<keyword evidence="6" id="KW-1185">Reference proteome</keyword>
<dbReference type="SUPFAM" id="SSF46626">
    <property type="entry name" value="Cytochrome c"/>
    <property type="match status" value="2"/>
</dbReference>
<dbReference type="InterPro" id="IPR036909">
    <property type="entry name" value="Cyt_c-like_dom_sf"/>
</dbReference>
<accession>A0A1V8M4F1</accession>
<dbReference type="OrthoDB" id="9805202at2"/>
<dbReference type="InterPro" id="IPR004852">
    <property type="entry name" value="Di-haem_cyt_c_peroxidsae"/>
</dbReference>
<dbReference type="InterPro" id="IPR051395">
    <property type="entry name" value="Cytochrome_c_Peroxidase/MauG"/>
</dbReference>
<dbReference type="STRING" id="1420851.AU255_00495"/>
<comment type="subcellular location">
    <subcellularLocation>
        <location evidence="1">Cell envelope</location>
    </subcellularLocation>
</comment>
<feature type="chain" id="PRO_5012867680" evidence="3">
    <location>
        <begin position="22"/>
        <end position="725"/>
    </location>
</feature>
<protein>
    <submittedName>
        <fullName evidence="5">Cytochrome-c peroxidase</fullName>
    </submittedName>
</protein>
<dbReference type="Gene3D" id="1.10.760.10">
    <property type="entry name" value="Cytochrome c-like domain"/>
    <property type="match status" value="3"/>
</dbReference>
<dbReference type="GO" id="GO:0020037">
    <property type="term" value="F:heme binding"/>
    <property type="evidence" value="ECO:0007669"/>
    <property type="project" value="InterPro"/>
</dbReference>
<dbReference type="Pfam" id="PF03150">
    <property type="entry name" value="CCP_MauG"/>
    <property type="match status" value="1"/>
</dbReference>
<evidence type="ECO:0000256" key="1">
    <source>
        <dbReference type="ARBA" id="ARBA00004196"/>
    </source>
</evidence>
<name>A0A1V8M4F1_9GAMM</name>
<reference evidence="5 6" key="1">
    <citation type="submission" date="2015-12" db="EMBL/GenBank/DDBJ databases">
        <authorList>
            <person name="Shamseldin A."/>
            <person name="Moawad H."/>
            <person name="Abd El-Rahim W.M."/>
            <person name="Sadowsky M.J."/>
        </authorList>
    </citation>
    <scope>NUCLEOTIDE SEQUENCE [LARGE SCALE GENOMIC DNA]</scope>
    <source>
        <strain evidence="5 6">WF1</strain>
    </source>
</reference>
<keyword evidence="5" id="KW-0575">Peroxidase</keyword>
<proteinExistence type="predicted"/>
<evidence type="ECO:0000313" key="6">
    <source>
        <dbReference type="Proteomes" id="UP000191980"/>
    </source>
</evidence>
<evidence type="ECO:0000256" key="2">
    <source>
        <dbReference type="ARBA" id="ARBA00023002"/>
    </source>
</evidence>
<feature type="signal peptide" evidence="3">
    <location>
        <begin position="1"/>
        <end position="21"/>
    </location>
</feature>
<comment type="caution">
    <text evidence="5">The sequence shown here is derived from an EMBL/GenBank/DDBJ whole genome shotgun (WGS) entry which is preliminary data.</text>
</comment>
<keyword evidence="2" id="KW-0560">Oxidoreductase</keyword>
<dbReference type="GO" id="GO:0030313">
    <property type="term" value="C:cell envelope"/>
    <property type="evidence" value="ECO:0007669"/>
    <property type="project" value="UniProtKB-SubCell"/>
</dbReference>
<dbReference type="AlphaFoldDB" id="A0A1V8M4F1"/>
<dbReference type="GO" id="GO:0009055">
    <property type="term" value="F:electron transfer activity"/>
    <property type="evidence" value="ECO:0007669"/>
    <property type="project" value="InterPro"/>
</dbReference>